<evidence type="ECO:0000313" key="6">
    <source>
        <dbReference type="Proteomes" id="UP001560685"/>
    </source>
</evidence>
<evidence type="ECO:0000256" key="2">
    <source>
        <dbReference type="ARBA" id="ARBA00023125"/>
    </source>
</evidence>
<dbReference type="InterPro" id="IPR009057">
    <property type="entry name" value="Homeodomain-like_sf"/>
</dbReference>
<dbReference type="Proteomes" id="UP001560685">
    <property type="component" value="Unassembled WGS sequence"/>
</dbReference>
<gene>
    <name evidence="5" type="ORF">ABFZ84_09535</name>
</gene>
<keyword evidence="3" id="KW-0804">Transcription</keyword>
<dbReference type="SUPFAM" id="SSF46689">
    <property type="entry name" value="Homeodomain-like"/>
    <property type="match status" value="1"/>
</dbReference>
<sequence>MSVWKYSTSAESDANSVAHWREAMSRINLPVESVVNPANFRGSIISRESPLGIKISVVDAEPQKIAGKYGNQANAIWLAAMIEGEAELDAEAMNLKIGPRDIVYGRTGGKQAALAYATPYKQIFITAPPLVIDPRLISPVALQLGCIRMESSIARIFSSLLLEIAKDFETMDTSELRPIELSLAELLISCIMAEGGEIALGGAAANRTAHLNRIQQTIETFLGDPALDTKYIADREGVSIRYLQKLFSSSGQTIATYIRMRRLERCKDDLQNPAFDNLSITQICFRWGFSSSAHFSRAFRDQFGVSPREFRKNIAPLGEA</sequence>
<dbReference type="PROSITE" id="PS01124">
    <property type="entry name" value="HTH_ARAC_FAMILY_2"/>
    <property type="match status" value="1"/>
</dbReference>
<dbReference type="SMART" id="SM00342">
    <property type="entry name" value="HTH_ARAC"/>
    <property type="match status" value="1"/>
</dbReference>
<feature type="domain" description="HTH araC/xylS-type" evidence="4">
    <location>
        <begin position="212"/>
        <end position="313"/>
    </location>
</feature>
<dbReference type="EMBL" id="JBEHZE010000001">
    <property type="protein sequence ID" value="MEX6633786.1"/>
    <property type="molecule type" value="Genomic_DNA"/>
</dbReference>
<name>A0ABV3Z4Q4_9PROT</name>
<dbReference type="InterPro" id="IPR018060">
    <property type="entry name" value="HTH_AraC"/>
</dbReference>
<protein>
    <submittedName>
        <fullName evidence="5">Helix-turn-helix domain-containing protein</fullName>
    </submittedName>
</protein>
<proteinExistence type="predicted"/>
<organism evidence="5 6">
    <name type="scientific">Hyphococcus lacteus</name>
    <dbReference type="NCBI Taxonomy" id="3143536"/>
    <lineage>
        <taxon>Bacteria</taxon>
        <taxon>Pseudomonadati</taxon>
        <taxon>Pseudomonadota</taxon>
        <taxon>Alphaproteobacteria</taxon>
        <taxon>Parvularculales</taxon>
        <taxon>Parvularculaceae</taxon>
        <taxon>Hyphococcus</taxon>
    </lineage>
</organism>
<evidence type="ECO:0000256" key="3">
    <source>
        <dbReference type="ARBA" id="ARBA00023163"/>
    </source>
</evidence>
<evidence type="ECO:0000259" key="4">
    <source>
        <dbReference type="PROSITE" id="PS01124"/>
    </source>
</evidence>
<keyword evidence="6" id="KW-1185">Reference proteome</keyword>
<dbReference type="Pfam" id="PF12833">
    <property type="entry name" value="HTH_18"/>
    <property type="match status" value="1"/>
</dbReference>
<evidence type="ECO:0000313" key="5">
    <source>
        <dbReference type="EMBL" id="MEX6633786.1"/>
    </source>
</evidence>
<accession>A0ABV3Z4Q4</accession>
<dbReference type="RefSeq" id="WP_369313784.1">
    <property type="nucleotide sequence ID" value="NZ_JBEHZE010000001.1"/>
</dbReference>
<evidence type="ECO:0000256" key="1">
    <source>
        <dbReference type="ARBA" id="ARBA00023015"/>
    </source>
</evidence>
<dbReference type="PANTHER" id="PTHR43280">
    <property type="entry name" value="ARAC-FAMILY TRANSCRIPTIONAL REGULATOR"/>
    <property type="match status" value="1"/>
</dbReference>
<dbReference type="InterPro" id="IPR020449">
    <property type="entry name" value="Tscrpt_reg_AraC-type_HTH"/>
</dbReference>
<comment type="caution">
    <text evidence="5">The sequence shown here is derived from an EMBL/GenBank/DDBJ whole genome shotgun (WGS) entry which is preliminary data.</text>
</comment>
<dbReference type="Gene3D" id="1.10.10.60">
    <property type="entry name" value="Homeodomain-like"/>
    <property type="match status" value="1"/>
</dbReference>
<reference evidence="5 6" key="1">
    <citation type="submission" date="2024-05" db="EMBL/GenBank/DDBJ databases">
        <title>Three bacterial strains, DH-69, EH-24, and ECK-19 isolated from coastal sediments.</title>
        <authorList>
            <person name="Ye Y.-Q."/>
            <person name="Du Z.-J."/>
        </authorList>
    </citation>
    <scope>NUCLEOTIDE SEQUENCE [LARGE SCALE GENOMIC DNA]</scope>
    <source>
        <strain evidence="5 6">ECK-19</strain>
    </source>
</reference>
<keyword evidence="1" id="KW-0805">Transcription regulation</keyword>
<keyword evidence="2" id="KW-0238">DNA-binding</keyword>
<dbReference type="PANTHER" id="PTHR43280:SF31">
    <property type="entry name" value="TRANSCRIPTIONAL REGULATORY PROTEIN"/>
    <property type="match status" value="1"/>
</dbReference>
<dbReference type="PRINTS" id="PR00032">
    <property type="entry name" value="HTHARAC"/>
</dbReference>